<dbReference type="Gene3D" id="1.10.10.10">
    <property type="entry name" value="Winged helix-like DNA-binding domain superfamily/Winged helix DNA-binding domain"/>
    <property type="match status" value="1"/>
</dbReference>
<evidence type="ECO:0000313" key="9">
    <source>
        <dbReference type="Proteomes" id="UP000315017"/>
    </source>
</evidence>
<dbReference type="Proteomes" id="UP000315017">
    <property type="component" value="Chromosome"/>
</dbReference>
<sequence length="222" mass="24794">MESSQPPARSMESAALVLGTAAHGREGGNESPSDSVCAAGVEPHHGLVMAAQRGDQKAFTALVEFYQQTVFGYLRARLFDSTDAEDLCQETFLRCYQGREKLSRATQVGPWLIGIARNLLREHVKRITRRREVAWTELCLELDQMVQERVESSSDVLQGLPICMESLGPSARQAIDLRYRAQLKMAEIANTLRRSEGAVRLLVHRARLALKQCLDNRLKGSE</sequence>
<keyword evidence="2" id="KW-0805">Transcription regulation</keyword>
<dbReference type="InterPro" id="IPR039425">
    <property type="entry name" value="RNA_pol_sigma-70-like"/>
</dbReference>
<dbReference type="Gene3D" id="1.10.1740.10">
    <property type="match status" value="1"/>
</dbReference>
<accession>A0A517YCH0</accession>
<evidence type="ECO:0000256" key="4">
    <source>
        <dbReference type="ARBA" id="ARBA00023125"/>
    </source>
</evidence>
<dbReference type="NCBIfam" id="TIGR02937">
    <property type="entry name" value="sigma70-ECF"/>
    <property type="match status" value="1"/>
</dbReference>
<keyword evidence="3" id="KW-0731">Sigma factor</keyword>
<dbReference type="SUPFAM" id="SSF88946">
    <property type="entry name" value="Sigma2 domain of RNA polymerase sigma factors"/>
    <property type="match status" value="1"/>
</dbReference>
<evidence type="ECO:0000313" key="8">
    <source>
        <dbReference type="EMBL" id="QDU27933.1"/>
    </source>
</evidence>
<dbReference type="PANTHER" id="PTHR43133:SF8">
    <property type="entry name" value="RNA POLYMERASE SIGMA FACTOR HI_1459-RELATED"/>
    <property type="match status" value="1"/>
</dbReference>
<gene>
    <name evidence="8" type="primary">sigW_6</name>
    <name evidence="8" type="ORF">ETAA8_30240</name>
</gene>
<evidence type="ECO:0000259" key="6">
    <source>
        <dbReference type="Pfam" id="PF04542"/>
    </source>
</evidence>
<organism evidence="8 9">
    <name type="scientific">Anatilimnocola aggregata</name>
    <dbReference type="NCBI Taxonomy" id="2528021"/>
    <lineage>
        <taxon>Bacteria</taxon>
        <taxon>Pseudomonadati</taxon>
        <taxon>Planctomycetota</taxon>
        <taxon>Planctomycetia</taxon>
        <taxon>Pirellulales</taxon>
        <taxon>Pirellulaceae</taxon>
        <taxon>Anatilimnocola</taxon>
    </lineage>
</organism>
<feature type="domain" description="RNA polymerase sigma-70 region 2" evidence="6">
    <location>
        <begin position="62"/>
        <end position="129"/>
    </location>
</feature>
<evidence type="ECO:0000256" key="3">
    <source>
        <dbReference type="ARBA" id="ARBA00023082"/>
    </source>
</evidence>
<comment type="similarity">
    <text evidence="1">Belongs to the sigma-70 factor family. ECF subfamily.</text>
</comment>
<dbReference type="RefSeq" id="WP_145089372.1">
    <property type="nucleotide sequence ID" value="NZ_CP036274.1"/>
</dbReference>
<dbReference type="InterPro" id="IPR013324">
    <property type="entry name" value="RNA_pol_sigma_r3/r4-like"/>
</dbReference>
<dbReference type="SUPFAM" id="SSF88659">
    <property type="entry name" value="Sigma3 and sigma4 domains of RNA polymerase sigma factors"/>
    <property type="match status" value="1"/>
</dbReference>
<evidence type="ECO:0000256" key="5">
    <source>
        <dbReference type="ARBA" id="ARBA00023163"/>
    </source>
</evidence>
<dbReference type="GO" id="GO:0016987">
    <property type="term" value="F:sigma factor activity"/>
    <property type="evidence" value="ECO:0007669"/>
    <property type="project" value="UniProtKB-KW"/>
</dbReference>
<keyword evidence="9" id="KW-1185">Reference proteome</keyword>
<evidence type="ECO:0000259" key="7">
    <source>
        <dbReference type="Pfam" id="PF08281"/>
    </source>
</evidence>
<keyword evidence="4" id="KW-0238">DNA-binding</keyword>
<keyword evidence="5" id="KW-0804">Transcription</keyword>
<dbReference type="KEGG" id="aagg:ETAA8_30240"/>
<dbReference type="Pfam" id="PF08281">
    <property type="entry name" value="Sigma70_r4_2"/>
    <property type="match status" value="1"/>
</dbReference>
<dbReference type="EMBL" id="CP036274">
    <property type="protein sequence ID" value="QDU27933.1"/>
    <property type="molecule type" value="Genomic_DNA"/>
</dbReference>
<reference evidence="8 9" key="1">
    <citation type="submission" date="2019-02" db="EMBL/GenBank/DDBJ databases">
        <title>Deep-cultivation of Planctomycetes and their phenomic and genomic characterization uncovers novel biology.</title>
        <authorList>
            <person name="Wiegand S."/>
            <person name="Jogler M."/>
            <person name="Boedeker C."/>
            <person name="Pinto D."/>
            <person name="Vollmers J."/>
            <person name="Rivas-Marin E."/>
            <person name="Kohn T."/>
            <person name="Peeters S.H."/>
            <person name="Heuer A."/>
            <person name="Rast P."/>
            <person name="Oberbeckmann S."/>
            <person name="Bunk B."/>
            <person name="Jeske O."/>
            <person name="Meyerdierks A."/>
            <person name="Storesund J.E."/>
            <person name="Kallscheuer N."/>
            <person name="Luecker S."/>
            <person name="Lage O.M."/>
            <person name="Pohl T."/>
            <person name="Merkel B.J."/>
            <person name="Hornburger P."/>
            <person name="Mueller R.-W."/>
            <person name="Bruemmer F."/>
            <person name="Labrenz M."/>
            <person name="Spormann A.M."/>
            <person name="Op den Camp H."/>
            <person name="Overmann J."/>
            <person name="Amann R."/>
            <person name="Jetten M.S.M."/>
            <person name="Mascher T."/>
            <person name="Medema M.H."/>
            <person name="Devos D.P."/>
            <person name="Kaster A.-K."/>
            <person name="Ovreas L."/>
            <person name="Rohde M."/>
            <person name="Galperin M.Y."/>
            <person name="Jogler C."/>
        </authorList>
    </citation>
    <scope>NUCLEOTIDE SEQUENCE [LARGE SCALE GENOMIC DNA]</scope>
    <source>
        <strain evidence="8 9">ETA_A8</strain>
    </source>
</reference>
<protein>
    <submittedName>
        <fullName evidence="8">ECF RNA polymerase sigma factor SigW</fullName>
    </submittedName>
</protein>
<dbReference type="GO" id="GO:0003677">
    <property type="term" value="F:DNA binding"/>
    <property type="evidence" value="ECO:0007669"/>
    <property type="project" value="UniProtKB-KW"/>
</dbReference>
<name>A0A517YCH0_9BACT</name>
<dbReference type="AlphaFoldDB" id="A0A517YCH0"/>
<dbReference type="InterPro" id="IPR013249">
    <property type="entry name" value="RNA_pol_sigma70_r4_t2"/>
</dbReference>
<evidence type="ECO:0000256" key="1">
    <source>
        <dbReference type="ARBA" id="ARBA00010641"/>
    </source>
</evidence>
<dbReference type="PANTHER" id="PTHR43133">
    <property type="entry name" value="RNA POLYMERASE ECF-TYPE SIGMA FACTO"/>
    <property type="match status" value="1"/>
</dbReference>
<dbReference type="InterPro" id="IPR036388">
    <property type="entry name" value="WH-like_DNA-bd_sf"/>
</dbReference>
<dbReference type="GO" id="GO:0006352">
    <property type="term" value="P:DNA-templated transcription initiation"/>
    <property type="evidence" value="ECO:0007669"/>
    <property type="project" value="InterPro"/>
</dbReference>
<dbReference type="OrthoDB" id="213370at2"/>
<dbReference type="InterPro" id="IPR014284">
    <property type="entry name" value="RNA_pol_sigma-70_dom"/>
</dbReference>
<proteinExistence type="inferred from homology"/>
<dbReference type="InterPro" id="IPR007627">
    <property type="entry name" value="RNA_pol_sigma70_r2"/>
</dbReference>
<dbReference type="InterPro" id="IPR013325">
    <property type="entry name" value="RNA_pol_sigma_r2"/>
</dbReference>
<feature type="domain" description="RNA polymerase sigma factor 70 region 4 type 2" evidence="7">
    <location>
        <begin position="163"/>
        <end position="210"/>
    </location>
</feature>
<evidence type="ECO:0000256" key="2">
    <source>
        <dbReference type="ARBA" id="ARBA00023015"/>
    </source>
</evidence>
<dbReference type="Pfam" id="PF04542">
    <property type="entry name" value="Sigma70_r2"/>
    <property type="match status" value="1"/>
</dbReference>